<evidence type="ECO:0000313" key="1">
    <source>
        <dbReference type="Proteomes" id="UP000095286"/>
    </source>
</evidence>
<name>A0AC35THK7_9BILA</name>
<reference evidence="2" key="1">
    <citation type="submission" date="2016-11" db="UniProtKB">
        <authorList>
            <consortium name="WormBaseParasite"/>
        </authorList>
    </citation>
    <scope>IDENTIFICATION</scope>
    <source>
        <strain evidence="2">KR3021</strain>
    </source>
</reference>
<protein>
    <submittedName>
        <fullName evidence="2">FA_desaturase domain-containing protein</fullName>
    </submittedName>
</protein>
<sequence length="331" mass="38370">MSTITLTKTKVTAPSNEQYLTAAEDEIKQMNEEAKNKEYKVEIVWRNVILLSVFHVLGAIGLYHFIFDVKWATVLWSVACWVISGLGITAGAHRLWSHKSYRAKLPLRIALMIFNCMAFQLSVLEWSRDHRAHHKWTDSDADPHNISRGFFFSHIGWIMVKKHPQVKAKGSQLDMSDLEGDAVLVFQRKYYFPLYIFWCFIFPTFVAVHFWGESAYLALLTAGSFRYIWTMNATWCVNSFSHMFGWRPYDKTITPTDNAFTSIIAIGEGGHNYHHTFPQDYRTSELGYQLNITKLFIDAMYYIGQAYDLKTVNEEVIARQHARKGKDARSH</sequence>
<organism evidence="1 2">
    <name type="scientific">Rhabditophanes sp. KR3021</name>
    <dbReference type="NCBI Taxonomy" id="114890"/>
    <lineage>
        <taxon>Eukaryota</taxon>
        <taxon>Metazoa</taxon>
        <taxon>Ecdysozoa</taxon>
        <taxon>Nematoda</taxon>
        <taxon>Chromadorea</taxon>
        <taxon>Rhabditida</taxon>
        <taxon>Tylenchina</taxon>
        <taxon>Panagrolaimomorpha</taxon>
        <taxon>Strongyloidoidea</taxon>
        <taxon>Alloionematidae</taxon>
        <taxon>Rhabditophanes</taxon>
    </lineage>
</organism>
<dbReference type="Proteomes" id="UP000095286">
    <property type="component" value="Unplaced"/>
</dbReference>
<evidence type="ECO:0000313" key="2">
    <source>
        <dbReference type="WBParaSite" id="RSKR_0000066300.1"/>
    </source>
</evidence>
<accession>A0AC35THK7</accession>
<proteinExistence type="predicted"/>
<dbReference type="WBParaSite" id="RSKR_0000066300.1">
    <property type="protein sequence ID" value="RSKR_0000066300.1"/>
    <property type="gene ID" value="RSKR_0000066300"/>
</dbReference>